<gene>
    <name evidence="6" type="ORF">SAMN05192580_0117</name>
</gene>
<feature type="signal peptide" evidence="4">
    <location>
        <begin position="1"/>
        <end position="20"/>
    </location>
</feature>
<dbReference type="EMBL" id="FOZG01000001">
    <property type="protein sequence ID" value="SFR76778.1"/>
    <property type="molecule type" value="Genomic_DNA"/>
</dbReference>
<evidence type="ECO:0000256" key="1">
    <source>
        <dbReference type="ARBA" id="ARBA00004442"/>
    </source>
</evidence>
<feature type="domain" description="TonB-dependent transporter Oar-like beta-barrel" evidence="5">
    <location>
        <begin position="242"/>
        <end position="311"/>
    </location>
</feature>
<dbReference type="Pfam" id="PF13620">
    <property type="entry name" value="CarboxypepD_reg"/>
    <property type="match status" value="1"/>
</dbReference>
<evidence type="ECO:0000313" key="7">
    <source>
        <dbReference type="Proteomes" id="UP000198824"/>
    </source>
</evidence>
<dbReference type="Pfam" id="PF25183">
    <property type="entry name" value="OMP_b-brl_4"/>
    <property type="match status" value="2"/>
</dbReference>
<comment type="subcellular location">
    <subcellularLocation>
        <location evidence="1">Cell outer membrane</location>
    </subcellularLocation>
</comment>
<accession>A0A1I6JCU7</accession>
<dbReference type="Gene3D" id="2.170.130.10">
    <property type="entry name" value="TonB-dependent receptor, plug domain"/>
    <property type="match status" value="1"/>
</dbReference>
<evidence type="ECO:0000256" key="3">
    <source>
        <dbReference type="ARBA" id="ARBA00023237"/>
    </source>
</evidence>
<evidence type="ECO:0000256" key="4">
    <source>
        <dbReference type="SAM" id="SignalP"/>
    </source>
</evidence>
<keyword evidence="7" id="KW-1185">Reference proteome</keyword>
<dbReference type="SUPFAM" id="SSF49464">
    <property type="entry name" value="Carboxypeptidase regulatory domain-like"/>
    <property type="match status" value="1"/>
</dbReference>
<dbReference type="InterPro" id="IPR057601">
    <property type="entry name" value="Oar-like_b-barrel"/>
</dbReference>
<evidence type="ECO:0000259" key="5">
    <source>
        <dbReference type="Pfam" id="PF25183"/>
    </source>
</evidence>
<keyword evidence="2" id="KW-0472">Membrane</keyword>
<protein>
    <submittedName>
        <fullName evidence="6">TonB-dependent Receptor Plug Domain</fullName>
    </submittedName>
</protein>
<dbReference type="STRING" id="1166337.SAMN05192580_0117"/>
<dbReference type="InterPro" id="IPR037066">
    <property type="entry name" value="Plug_dom_sf"/>
</dbReference>
<feature type="chain" id="PRO_5011590307" evidence="4">
    <location>
        <begin position="21"/>
        <end position="1149"/>
    </location>
</feature>
<dbReference type="RefSeq" id="WP_093309323.1">
    <property type="nucleotide sequence ID" value="NZ_FOZG01000001.1"/>
</dbReference>
<evidence type="ECO:0000256" key="2">
    <source>
        <dbReference type="ARBA" id="ARBA00023136"/>
    </source>
</evidence>
<sequence length="1149" mass="122559">MRNLFIGCAVAALATSAAYAQETTSTIQGTVTANGAPVAGATIEILNAATGTRTTTTSDASGNFNATGLRAGGGYTVNVNAAGFPNASVTDIETVAGQNFQLPVELTAGGEAAPEVVVTAARLPNARSVSQGPATVLNAAQIANVASLNRDVRDLARRDPFARLDDSPTGGRAISFAGQNARYNRFTVDGVPITDNFGLNPDGLPSRRSPVPFDAIGQFQARVAPYDVREGNFQGGVINVLLKSGTNEFHGTGFYARSGDEFVGDETKRGPGIPTGRTNIPNFKVENYGAELSGPIIKDKLFFMIAGERLRGGRPIPEGPVDNNAGTAIPNLSQAQVDRVSQIAQSVYGYDTGGVLRSLGDKDDRVVGRLDANLSDTQRLSITGTYAKDGQNLLNNTFSSITTGSPGLGLASNAYIQGNELYTGVVQLNSDWSDTFSTEARGFYKNYKRIQDPVLGRGFAQFRVCLNEVSGGSATGCENTGIPTGQGTAPVVSFGPDSSRQTNQLTTETWGGVVQARLTMNDHDLRIFSEVQHVDVFNSFLQNSAGNYYFDSITDFQNRRASTFGYGNAIPSLVPDDAAAKFSYMSFTFGIMDSVKLTPTLNVSYGMRYDLYSMDSLPALSNAFLGRYGPARYVNGDLRGIGGNNANISGLDLFQPRVGFDWRPTPRLSIRGGGGIFGGGTPDVYISNSFSNTGVLTNSISINRAAVGTDTYSGATSNVAVGNAALNGVTGTSIAAAVNDTLRNASVSSASTVNALDPNFKLPSQWRATLSGEYTFDFGALGDGWTFGADFFYSKVRNQVYFTDIRSQPILTGANALTPDGRQRYQNLIDGAGSTNTNTDILLTNTKKGRSYVAVARFDKSWDFGLNINGSFTYQDVKDQAPATSSTAGSNYSNGAFVDPNNVAYGTSNDEVKYFFKYGANFDHAFFGDYKTSIGLFGETRIGRPYSYTFQDFGANRSAVFGVTGRSTATGTAGNRYLMYVPTGTNDPLVQYSSAAYGAALNNFIDASGLKKYRGKVAPRNAFNSKWFTRLDLHLAQEIPTGLGDSRLQVFADIENFTNFINKKWGQLREYVFPYNAAVTQVQCLTTAGNATPAGTAAPGGAVATTAAQPCLQYRYSPLGGTSEFTTPTDQVYVNQSLYSIRVGVRFTF</sequence>
<dbReference type="Gene3D" id="2.40.170.20">
    <property type="entry name" value="TonB-dependent receptor, beta-barrel domain"/>
    <property type="match status" value="1"/>
</dbReference>
<dbReference type="Gene3D" id="2.60.40.1120">
    <property type="entry name" value="Carboxypeptidase-like, regulatory domain"/>
    <property type="match status" value="1"/>
</dbReference>
<keyword evidence="3" id="KW-0998">Cell outer membrane</keyword>
<feature type="domain" description="TonB-dependent transporter Oar-like beta-barrel" evidence="5">
    <location>
        <begin position="360"/>
        <end position="1062"/>
    </location>
</feature>
<dbReference type="OrthoDB" id="9768147at2"/>
<evidence type="ECO:0000313" key="6">
    <source>
        <dbReference type="EMBL" id="SFR76778.1"/>
    </source>
</evidence>
<reference evidence="6 7" key="1">
    <citation type="submission" date="2016-10" db="EMBL/GenBank/DDBJ databases">
        <authorList>
            <person name="de Groot N.N."/>
        </authorList>
    </citation>
    <scope>NUCLEOTIDE SEQUENCE [LARGE SCALE GENOMIC DNA]</scope>
    <source>
        <strain evidence="6 7">S5-249</strain>
    </source>
</reference>
<dbReference type="InterPro" id="IPR036942">
    <property type="entry name" value="Beta-barrel_TonB_sf"/>
</dbReference>
<name>A0A1I6JCU7_9SPHN</name>
<proteinExistence type="predicted"/>
<organism evidence="6 7">
    <name type="scientific">Sphingomonas jatrophae</name>
    <dbReference type="NCBI Taxonomy" id="1166337"/>
    <lineage>
        <taxon>Bacteria</taxon>
        <taxon>Pseudomonadati</taxon>
        <taxon>Pseudomonadota</taxon>
        <taxon>Alphaproteobacteria</taxon>
        <taxon>Sphingomonadales</taxon>
        <taxon>Sphingomonadaceae</taxon>
        <taxon>Sphingomonas</taxon>
    </lineage>
</organism>
<dbReference type="Proteomes" id="UP000198824">
    <property type="component" value="Unassembled WGS sequence"/>
</dbReference>
<dbReference type="GO" id="GO:0009279">
    <property type="term" value="C:cell outer membrane"/>
    <property type="evidence" value="ECO:0007669"/>
    <property type="project" value="UniProtKB-SubCell"/>
</dbReference>
<dbReference type="SUPFAM" id="SSF56935">
    <property type="entry name" value="Porins"/>
    <property type="match status" value="1"/>
</dbReference>
<keyword evidence="6" id="KW-0675">Receptor</keyword>
<dbReference type="AlphaFoldDB" id="A0A1I6JCU7"/>
<keyword evidence="4" id="KW-0732">Signal</keyword>
<dbReference type="InterPro" id="IPR008969">
    <property type="entry name" value="CarboxyPept-like_regulatory"/>
</dbReference>